<dbReference type="GO" id="GO:0003677">
    <property type="term" value="F:DNA binding"/>
    <property type="evidence" value="ECO:0007669"/>
    <property type="project" value="InterPro"/>
</dbReference>
<protein>
    <submittedName>
        <fullName evidence="4">Rep_fac_C domain-containing protein</fullName>
    </submittedName>
</protein>
<dbReference type="AlphaFoldDB" id="A0A183V352"/>
<dbReference type="Proteomes" id="UP000050794">
    <property type="component" value="Unassembled WGS sequence"/>
</dbReference>
<feature type="domain" description="Replication factor C C-terminal" evidence="1">
    <location>
        <begin position="2"/>
        <end position="56"/>
    </location>
</feature>
<dbReference type="Pfam" id="PF08542">
    <property type="entry name" value="Rep_fac_C"/>
    <property type="match status" value="1"/>
</dbReference>
<evidence type="ECO:0000313" key="4">
    <source>
        <dbReference type="WBParaSite" id="TCNE_0001517301-mRNA-1"/>
    </source>
</evidence>
<dbReference type="Gene3D" id="1.20.272.10">
    <property type="match status" value="1"/>
</dbReference>
<accession>A0A183V352</accession>
<organism evidence="3 4">
    <name type="scientific">Toxocara canis</name>
    <name type="common">Canine roundworm</name>
    <dbReference type="NCBI Taxonomy" id="6265"/>
    <lineage>
        <taxon>Eukaryota</taxon>
        <taxon>Metazoa</taxon>
        <taxon>Ecdysozoa</taxon>
        <taxon>Nematoda</taxon>
        <taxon>Chromadorea</taxon>
        <taxon>Rhabditida</taxon>
        <taxon>Spirurina</taxon>
        <taxon>Ascaridomorpha</taxon>
        <taxon>Ascaridoidea</taxon>
        <taxon>Toxocaridae</taxon>
        <taxon>Toxocara</taxon>
    </lineage>
</organism>
<dbReference type="GO" id="GO:0006260">
    <property type="term" value="P:DNA replication"/>
    <property type="evidence" value="ECO:0007669"/>
    <property type="project" value="InterPro"/>
</dbReference>
<dbReference type="EMBL" id="UYWY01022680">
    <property type="protein sequence ID" value="VDM46493.1"/>
    <property type="molecule type" value="Genomic_DNA"/>
</dbReference>
<dbReference type="InterPro" id="IPR008921">
    <property type="entry name" value="DNA_pol3_clamp-load_cplx_C"/>
</dbReference>
<reference evidence="4" key="1">
    <citation type="submission" date="2016-06" db="UniProtKB">
        <authorList>
            <consortium name="WormBaseParasite"/>
        </authorList>
    </citation>
    <scope>IDENTIFICATION</scope>
</reference>
<dbReference type="WBParaSite" id="TCNE_0001517301-mRNA-1">
    <property type="protein sequence ID" value="TCNE_0001517301-mRNA-1"/>
    <property type="gene ID" value="TCNE_0001517301"/>
</dbReference>
<name>A0A183V352_TOXCA</name>
<keyword evidence="3" id="KW-1185">Reference proteome</keyword>
<evidence type="ECO:0000259" key="1">
    <source>
        <dbReference type="Pfam" id="PF08542"/>
    </source>
</evidence>
<evidence type="ECO:0000313" key="3">
    <source>
        <dbReference type="Proteomes" id="UP000050794"/>
    </source>
</evidence>
<proteinExistence type="predicted"/>
<sequence>MGYSSEDILSNTFRVCKTANIPEYLKLEYIKEIGLCHARAVEGVASLLQLSGLIARLCLKQKEQPQ</sequence>
<dbReference type="InterPro" id="IPR013748">
    <property type="entry name" value="Rep_factorC_C"/>
</dbReference>
<evidence type="ECO:0000313" key="2">
    <source>
        <dbReference type="EMBL" id="VDM46493.1"/>
    </source>
</evidence>
<gene>
    <name evidence="2" type="ORF">TCNE_LOCUS15172</name>
</gene>
<dbReference type="SUPFAM" id="SSF48019">
    <property type="entry name" value="post-AAA+ oligomerization domain-like"/>
    <property type="match status" value="1"/>
</dbReference>
<reference evidence="2 3" key="2">
    <citation type="submission" date="2018-11" db="EMBL/GenBank/DDBJ databases">
        <authorList>
            <consortium name="Pathogen Informatics"/>
        </authorList>
    </citation>
    <scope>NUCLEOTIDE SEQUENCE [LARGE SCALE GENOMIC DNA]</scope>
</reference>